<sequence length="41" mass="5150">MSFKDNIEFEKRYENITKKEVVWAGGYYIIQLLHYSDFYFY</sequence>
<proteinExistence type="predicted"/>
<protein>
    <submittedName>
        <fullName evidence="2">Uncharacterized protein</fullName>
    </submittedName>
</protein>
<keyword evidence="1" id="KW-1133">Transmembrane helix</keyword>
<organism evidence="2">
    <name type="scientific">marine sediment metagenome</name>
    <dbReference type="NCBI Taxonomy" id="412755"/>
    <lineage>
        <taxon>unclassified sequences</taxon>
        <taxon>metagenomes</taxon>
        <taxon>ecological metagenomes</taxon>
    </lineage>
</organism>
<name>X0ZN45_9ZZZZ</name>
<accession>X0ZN45</accession>
<keyword evidence="1" id="KW-0472">Membrane</keyword>
<evidence type="ECO:0000313" key="2">
    <source>
        <dbReference type="EMBL" id="GAG71180.1"/>
    </source>
</evidence>
<dbReference type="AlphaFoldDB" id="X0ZN45"/>
<feature type="transmembrane region" description="Helical" evidence="1">
    <location>
        <begin position="21"/>
        <end position="40"/>
    </location>
</feature>
<comment type="caution">
    <text evidence="2">The sequence shown here is derived from an EMBL/GenBank/DDBJ whole genome shotgun (WGS) entry which is preliminary data.</text>
</comment>
<keyword evidence="1" id="KW-0812">Transmembrane</keyword>
<evidence type="ECO:0000256" key="1">
    <source>
        <dbReference type="SAM" id="Phobius"/>
    </source>
</evidence>
<gene>
    <name evidence="2" type="ORF">S01H4_05438</name>
</gene>
<dbReference type="EMBL" id="BART01001578">
    <property type="protein sequence ID" value="GAG71180.1"/>
    <property type="molecule type" value="Genomic_DNA"/>
</dbReference>
<reference evidence="2" key="1">
    <citation type="journal article" date="2014" name="Front. Microbiol.">
        <title>High frequency of phylogenetically diverse reductive dehalogenase-homologous genes in deep subseafloor sedimentary metagenomes.</title>
        <authorList>
            <person name="Kawai M."/>
            <person name="Futagami T."/>
            <person name="Toyoda A."/>
            <person name="Takaki Y."/>
            <person name="Nishi S."/>
            <person name="Hori S."/>
            <person name="Arai W."/>
            <person name="Tsubouchi T."/>
            <person name="Morono Y."/>
            <person name="Uchiyama I."/>
            <person name="Ito T."/>
            <person name="Fujiyama A."/>
            <person name="Inagaki F."/>
            <person name="Takami H."/>
        </authorList>
    </citation>
    <scope>NUCLEOTIDE SEQUENCE</scope>
    <source>
        <strain evidence="2">Expedition CK06-06</strain>
    </source>
</reference>